<evidence type="ECO:0008006" key="3">
    <source>
        <dbReference type="Google" id="ProtNLM"/>
    </source>
</evidence>
<proteinExistence type="predicted"/>
<accession>A0A2H0NHX0</accession>
<dbReference type="AlphaFoldDB" id="A0A2H0NHX0"/>
<name>A0A2H0NHX0_9BACT</name>
<evidence type="ECO:0000313" key="1">
    <source>
        <dbReference type="EMBL" id="PIR08482.1"/>
    </source>
</evidence>
<comment type="caution">
    <text evidence="1">The sequence shown here is derived from an EMBL/GenBank/DDBJ whole genome shotgun (WGS) entry which is preliminary data.</text>
</comment>
<sequence>MAKQKLNTTEIDKMIDLREHGYSLSEIKHITGKAQSTVYRYIKNVKILPEYISVWESKRGGSYKIKRRKEESAFEDGKKLIGKLSNREKLLFLCALYWAEGSKKDFGLSNTDPGLIQVFVSNIRELLNIEDSRLRISIRIYEDLDKDKCLSYWSKIVGIPKDKFVSVNILSGKKKGKLEYGMCRIRVSKGGDILKKINGINKAIRKLYAPIA</sequence>
<gene>
    <name evidence="1" type="ORF">COV53_02810</name>
</gene>
<organism evidence="1 2">
    <name type="scientific">Candidatus Gottesmanbacteria bacterium CG11_big_fil_rev_8_21_14_0_20_37_11</name>
    <dbReference type="NCBI Taxonomy" id="1974575"/>
    <lineage>
        <taxon>Bacteria</taxon>
        <taxon>Candidatus Gottesmaniibacteriota</taxon>
    </lineage>
</organism>
<reference evidence="1 2" key="1">
    <citation type="submission" date="2017-09" db="EMBL/GenBank/DDBJ databases">
        <title>Depth-based differentiation of microbial function through sediment-hosted aquifers and enrichment of novel symbionts in the deep terrestrial subsurface.</title>
        <authorList>
            <person name="Probst A.J."/>
            <person name="Ladd B."/>
            <person name="Jarett J.K."/>
            <person name="Geller-Mcgrath D.E."/>
            <person name="Sieber C.M."/>
            <person name="Emerson J.B."/>
            <person name="Anantharaman K."/>
            <person name="Thomas B.C."/>
            <person name="Malmstrom R."/>
            <person name="Stieglmeier M."/>
            <person name="Klingl A."/>
            <person name="Woyke T."/>
            <person name="Ryan C.M."/>
            <person name="Banfield J.F."/>
        </authorList>
    </citation>
    <scope>NUCLEOTIDE SEQUENCE [LARGE SCALE GENOMIC DNA]</scope>
    <source>
        <strain evidence="1">CG11_big_fil_rev_8_21_14_0_20_37_11</strain>
    </source>
</reference>
<dbReference type="EMBL" id="PCWS01000063">
    <property type="protein sequence ID" value="PIR08482.1"/>
    <property type="molecule type" value="Genomic_DNA"/>
</dbReference>
<dbReference type="Proteomes" id="UP000230707">
    <property type="component" value="Unassembled WGS sequence"/>
</dbReference>
<protein>
    <recommendedName>
        <fullName evidence="3">Resolvase HTH domain-containing protein</fullName>
    </recommendedName>
</protein>
<evidence type="ECO:0000313" key="2">
    <source>
        <dbReference type="Proteomes" id="UP000230707"/>
    </source>
</evidence>